<evidence type="ECO:0000256" key="1">
    <source>
        <dbReference type="ARBA" id="ARBA00001947"/>
    </source>
</evidence>
<dbReference type="GO" id="GO:0008270">
    <property type="term" value="F:zinc ion binding"/>
    <property type="evidence" value="ECO:0007669"/>
    <property type="project" value="InterPro"/>
</dbReference>
<comment type="similarity">
    <text evidence="2">Belongs to the DODA-type extradiol aromatic ring-opening dioxygenase family.</text>
</comment>
<dbReference type="NCBIfam" id="NF007914">
    <property type="entry name" value="PRK10628.1"/>
    <property type="match status" value="1"/>
</dbReference>
<keyword evidence="10" id="KW-1185">Reference proteome</keyword>
<evidence type="ECO:0000313" key="9">
    <source>
        <dbReference type="Proteomes" id="UP000184120"/>
    </source>
</evidence>
<reference evidence="7" key="5">
    <citation type="submission" date="2024-05" db="EMBL/GenBank/DDBJ databases">
        <authorList>
            <person name="Sun Q."/>
            <person name="Zhou Y."/>
        </authorList>
    </citation>
    <scope>NUCLEOTIDE SEQUENCE</scope>
    <source>
        <strain evidence="7">CGMCC 1.12707</strain>
    </source>
</reference>
<feature type="domain" description="Extradiol ring-cleavage dioxygenase class III enzyme subunit B" evidence="6">
    <location>
        <begin position="26"/>
        <end position="254"/>
    </location>
</feature>
<accession>A0A1M7ANZ3</accession>
<evidence type="ECO:0000313" key="7">
    <source>
        <dbReference type="EMBL" id="GGE90850.1"/>
    </source>
</evidence>
<dbReference type="Proteomes" id="UP000184120">
    <property type="component" value="Unassembled WGS sequence"/>
</dbReference>
<dbReference type="InterPro" id="IPR014436">
    <property type="entry name" value="Extradiol_dOase_DODA"/>
</dbReference>
<protein>
    <submittedName>
        <fullName evidence="7 8">Dioxygenase</fullName>
    </submittedName>
</protein>
<dbReference type="STRING" id="1434701.SAMN05443634_109103"/>
<name>A0A1M7ANZ3_9FLAO</name>
<reference evidence="8" key="3">
    <citation type="submission" date="2016-11" db="EMBL/GenBank/DDBJ databases">
        <authorList>
            <person name="Jaros S."/>
            <person name="Januszkiewicz K."/>
            <person name="Wedrychowicz H."/>
        </authorList>
    </citation>
    <scope>NUCLEOTIDE SEQUENCE [LARGE SCALE GENOMIC DNA]</scope>
    <source>
        <strain evidence="8">DSM 27989</strain>
    </source>
</reference>
<evidence type="ECO:0000313" key="8">
    <source>
        <dbReference type="EMBL" id="SHL44286.1"/>
    </source>
</evidence>
<keyword evidence="5" id="KW-0560">Oxidoreductase</keyword>
<keyword evidence="8" id="KW-0223">Dioxygenase</keyword>
<dbReference type="RefSeq" id="WP_072933042.1">
    <property type="nucleotide sequence ID" value="NZ_BMFL01000003.1"/>
</dbReference>
<comment type="cofactor">
    <cofactor evidence="1">
        <name>Zn(2+)</name>
        <dbReference type="ChEBI" id="CHEBI:29105"/>
    </cofactor>
</comment>
<gene>
    <name evidence="7" type="ORF">GCM10010984_05730</name>
    <name evidence="8" type="ORF">SAMN05443634_109103</name>
</gene>
<evidence type="ECO:0000256" key="3">
    <source>
        <dbReference type="ARBA" id="ARBA00022723"/>
    </source>
</evidence>
<evidence type="ECO:0000313" key="10">
    <source>
        <dbReference type="Proteomes" id="UP000650994"/>
    </source>
</evidence>
<dbReference type="InterPro" id="IPR004183">
    <property type="entry name" value="Xdiol_dOase_suB"/>
</dbReference>
<reference evidence="9" key="2">
    <citation type="submission" date="2016-11" db="EMBL/GenBank/DDBJ databases">
        <authorList>
            <person name="Varghese N."/>
            <person name="Submissions S."/>
        </authorList>
    </citation>
    <scope>NUCLEOTIDE SEQUENCE [LARGE SCALE GENOMIC DNA]</scope>
    <source>
        <strain evidence="9">DSM 27989</strain>
    </source>
</reference>
<evidence type="ECO:0000256" key="5">
    <source>
        <dbReference type="ARBA" id="ARBA00023002"/>
    </source>
</evidence>
<dbReference type="GO" id="GO:0016702">
    <property type="term" value="F:oxidoreductase activity, acting on single donors with incorporation of molecular oxygen, incorporation of two atoms of oxygen"/>
    <property type="evidence" value="ECO:0007669"/>
    <property type="project" value="UniProtKB-ARBA"/>
</dbReference>
<dbReference type="Pfam" id="PF02900">
    <property type="entry name" value="LigB"/>
    <property type="match status" value="1"/>
</dbReference>
<dbReference type="Gene3D" id="3.40.830.10">
    <property type="entry name" value="LigB-like"/>
    <property type="match status" value="1"/>
</dbReference>
<reference evidence="7" key="1">
    <citation type="journal article" date="2014" name="Int. J. Syst. Evol. Microbiol.">
        <title>Complete genome of a new Firmicutes species belonging to the dominant human colonic microbiota ('Ruminococcus bicirculans') reveals two chromosomes and a selective capacity to utilize plant glucans.</title>
        <authorList>
            <consortium name="NISC Comparative Sequencing Program"/>
            <person name="Wegmann U."/>
            <person name="Louis P."/>
            <person name="Goesmann A."/>
            <person name="Henrissat B."/>
            <person name="Duncan S.H."/>
            <person name="Flint H.J."/>
        </authorList>
    </citation>
    <scope>NUCLEOTIDE SEQUENCE</scope>
    <source>
        <strain evidence="7">CGMCC 1.12707</strain>
    </source>
</reference>
<dbReference type="PIRSF" id="PIRSF006157">
    <property type="entry name" value="Doxgns_DODA"/>
    <property type="match status" value="1"/>
</dbReference>
<dbReference type="PANTHER" id="PTHR30096">
    <property type="entry name" value="4,5-DOPA DIOXYGENASE EXTRADIOL-LIKE PROTEIN"/>
    <property type="match status" value="1"/>
</dbReference>
<evidence type="ECO:0000256" key="4">
    <source>
        <dbReference type="ARBA" id="ARBA00022833"/>
    </source>
</evidence>
<proteinExistence type="inferred from homology"/>
<keyword evidence="3" id="KW-0479">Metal-binding</keyword>
<dbReference type="Proteomes" id="UP000650994">
    <property type="component" value="Unassembled WGS sequence"/>
</dbReference>
<dbReference type="EMBL" id="FRBH01000009">
    <property type="protein sequence ID" value="SHL44286.1"/>
    <property type="molecule type" value="Genomic_DNA"/>
</dbReference>
<dbReference type="OrthoDB" id="9790889at2"/>
<dbReference type="GO" id="GO:0008198">
    <property type="term" value="F:ferrous iron binding"/>
    <property type="evidence" value="ECO:0007669"/>
    <property type="project" value="InterPro"/>
</dbReference>
<dbReference type="CDD" id="cd07363">
    <property type="entry name" value="45_DOPA_Dioxygenase"/>
    <property type="match status" value="1"/>
</dbReference>
<evidence type="ECO:0000256" key="2">
    <source>
        <dbReference type="ARBA" id="ARBA00007581"/>
    </source>
</evidence>
<keyword evidence="4" id="KW-0862">Zinc</keyword>
<evidence type="ECO:0000259" key="6">
    <source>
        <dbReference type="Pfam" id="PF02900"/>
    </source>
</evidence>
<dbReference type="AlphaFoldDB" id="A0A1M7ANZ3"/>
<dbReference type="EMBL" id="BMFL01000003">
    <property type="protein sequence ID" value="GGE90850.1"/>
    <property type="molecule type" value="Genomic_DNA"/>
</dbReference>
<dbReference type="PANTHER" id="PTHR30096:SF0">
    <property type="entry name" value="4,5-DOPA DIOXYGENASE EXTRADIOL-LIKE PROTEIN"/>
    <property type="match status" value="1"/>
</dbReference>
<reference evidence="10" key="4">
    <citation type="journal article" date="2019" name="Int. J. Syst. Evol. Microbiol.">
        <title>The Global Catalogue of Microorganisms (GCM) 10K type strain sequencing project: providing services to taxonomists for standard genome sequencing and annotation.</title>
        <authorList>
            <consortium name="The Broad Institute Genomics Platform"/>
            <consortium name="The Broad Institute Genome Sequencing Center for Infectious Disease"/>
            <person name="Wu L."/>
            <person name="Ma J."/>
        </authorList>
    </citation>
    <scope>NUCLEOTIDE SEQUENCE [LARGE SCALE GENOMIC DNA]</scope>
    <source>
        <strain evidence="10">CGMCC 1.12707</strain>
    </source>
</reference>
<sequence>MDFNNLKSISSSFSTTEKMPVLFLGHGSPMNAIEENIFVDGWRNIGKTIPKPNAIICISAHWETKGTKVTALQKPKTIHDFYGFPQALFDVEYPAPGSPELASEVKNLIKTSDIDLDKMWGFDHGSWSVIKFLYPNADIPMIELSLDVYKTPQQHYALAKELSALRRKGILIVGSGNVVHNLRALNWNEPDAGYDWAYEVNDTFKNIVTSGDHQQLFNFVQKGTAYNLAVPSMEHYLPSVYALGLQEKNEQVTIFNDKLIYGSLGMLSFRIG</sequence>
<dbReference type="SUPFAM" id="SSF53213">
    <property type="entry name" value="LigB-like"/>
    <property type="match status" value="1"/>
</dbReference>
<organism evidence="8 9">
    <name type="scientific">Chishuiella changwenlii</name>
    <dbReference type="NCBI Taxonomy" id="1434701"/>
    <lineage>
        <taxon>Bacteria</taxon>
        <taxon>Pseudomonadati</taxon>
        <taxon>Bacteroidota</taxon>
        <taxon>Flavobacteriia</taxon>
        <taxon>Flavobacteriales</taxon>
        <taxon>Weeksellaceae</taxon>
        <taxon>Chishuiella</taxon>
    </lineage>
</organism>